<protein>
    <submittedName>
        <fullName evidence="2">Uncharacterized protein</fullName>
    </submittedName>
</protein>
<dbReference type="Proteomes" id="UP000642938">
    <property type="component" value="Unassembled WGS sequence"/>
</dbReference>
<reference evidence="1" key="1">
    <citation type="journal article" date="2014" name="Int. J. Syst. Evol. Microbiol.">
        <title>Complete genome of a new Firmicutes species belonging to the dominant human colonic microbiota ('Ruminococcus bicirculans') reveals two chromosomes and a selective capacity to utilize plant glucans.</title>
        <authorList>
            <consortium name="NISC Comparative Sequencing Program"/>
            <person name="Wegmann U."/>
            <person name="Louis P."/>
            <person name="Goesmann A."/>
            <person name="Henrissat B."/>
            <person name="Duncan S.H."/>
            <person name="Flint H.J."/>
        </authorList>
    </citation>
    <scope>NUCLEOTIDE SEQUENCE</scope>
    <source>
        <strain evidence="1">CGMCC 1.15287</strain>
    </source>
</reference>
<comment type="caution">
    <text evidence="2">The sequence shown here is derived from an EMBL/GenBank/DDBJ whole genome shotgun (WGS) entry which is preliminary data.</text>
</comment>
<dbReference type="EMBL" id="JACIEF010000001">
    <property type="protein sequence ID" value="MBB4106651.1"/>
    <property type="molecule type" value="Genomic_DNA"/>
</dbReference>
<gene>
    <name evidence="1" type="ORF">GCM10007422_17680</name>
    <name evidence="2" type="ORF">GGQ60_000611</name>
</gene>
<dbReference type="AlphaFoldDB" id="A0A7W6K9D2"/>
<dbReference type="EMBL" id="BMHZ01000002">
    <property type="protein sequence ID" value="GGH02931.1"/>
    <property type="molecule type" value="Genomic_DNA"/>
</dbReference>
<accession>A0A7W6K9D2</accession>
<dbReference type="RefSeq" id="WP_183759898.1">
    <property type="nucleotide sequence ID" value="NZ_BMHZ01000002.1"/>
</dbReference>
<organism evidence="2 3">
    <name type="scientific">Pedobacter zeae</name>
    <dbReference type="NCBI Taxonomy" id="1737356"/>
    <lineage>
        <taxon>Bacteria</taxon>
        <taxon>Pseudomonadati</taxon>
        <taxon>Bacteroidota</taxon>
        <taxon>Sphingobacteriia</taxon>
        <taxon>Sphingobacteriales</taxon>
        <taxon>Sphingobacteriaceae</taxon>
        <taxon>Pedobacter</taxon>
    </lineage>
</organism>
<proteinExistence type="predicted"/>
<evidence type="ECO:0000313" key="4">
    <source>
        <dbReference type="Proteomes" id="UP000642938"/>
    </source>
</evidence>
<keyword evidence="4" id="KW-1185">Reference proteome</keyword>
<evidence type="ECO:0000313" key="3">
    <source>
        <dbReference type="Proteomes" id="UP000532273"/>
    </source>
</evidence>
<evidence type="ECO:0000313" key="1">
    <source>
        <dbReference type="EMBL" id="GGH02931.1"/>
    </source>
</evidence>
<dbReference type="Proteomes" id="UP000532273">
    <property type="component" value="Unassembled WGS sequence"/>
</dbReference>
<evidence type="ECO:0000313" key="2">
    <source>
        <dbReference type="EMBL" id="MBB4106651.1"/>
    </source>
</evidence>
<reference evidence="4" key="2">
    <citation type="journal article" date="2019" name="Int. J. Syst. Evol. Microbiol.">
        <title>The Global Catalogue of Microorganisms (GCM) 10K type strain sequencing project: providing services to taxonomists for standard genome sequencing and annotation.</title>
        <authorList>
            <consortium name="The Broad Institute Genomics Platform"/>
            <consortium name="The Broad Institute Genome Sequencing Center for Infectious Disease"/>
            <person name="Wu L."/>
            <person name="Ma J."/>
        </authorList>
    </citation>
    <scope>NUCLEOTIDE SEQUENCE [LARGE SCALE GENOMIC DNA]</scope>
    <source>
        <strain evidence="4">CGMCC 1.15287</strain>
    </source>
</reference>
<reference evidence="1" key="4">
    <citation type="submission" date="2024-05" db="EMBL/GenBank/DDBJ databases">
        <authorList>
            <person name="Sun Q."/>
            <person name="Zhou Y."/>
        </authorList>
    </citation>
    <scope>NUCLEOTIDE SEQUENCE</scope>
    <source>
        <strain evidence="1">CGMCC 1.15287</strain>
    </source>
</reference>
<sequence>MKIKATKDKIAGISLLLGVLMEQNKPRDIAETLIYLLVDKVFTKVRAKAESLWSPKSGWGVNLTDMEAMALFIFLQQVHIPERLYKYEAIQLNDVSNQIEKVYGALKVA</sequence>
<name>A0A7W6K9D2_9SPHI</name>
<reference evidence="2 3" key="3">
    <citation type="submission" date="2020-08" db="EMBL/GenBank/DDBJ databases">
        <title>Genomic Encyclopedia of Type Strains, Phase IV (KMG-IV): sequencing the most valuable type-strain genomes for metagenomic binning, comparative biology and taxonomic classification.</title>
        <authorList>
            <person name="Goeker M."/>
        </authorList>
    </citation>
    <scope>NUCLEOTIDE SEQUENCE [LARGE SCALE GENOMIC DNA]</scope>
    <source>
        <strain evidence="2 3">DSM 100774</strain>
    </source>
</reference>